<feature type="transmembrane region" description="Helical" evidence="7">
    <location>
        <begin position="404"/>
        <end position="425"/>
    </location>
</feature>
<dbReference type="InterPro" id="IPR004840">
    <property type="entry name" value="Amino_acid_permease_CS"/>
</dbReference>
<keyword evidence="5 7" id="KW-0472">Membrane</keyword>
<dbReference type="Gene3D" id="1.20.1740.10">
    <property type="entry name" value="Amino acid/polyamine transporter I"/>
    <property type="match status" value="1"/>
</dbReference>
<accession>A0AAN6MRZ1</accession>
<sequence>MSANLEAAPPHVGNESDDGDGLLAAMGYKAELVRRRSTWHVAFMSFVLASIPYGLATTLYYPLQGGGPVVVVWGWLLVSLIILCVAASLGEITSVYPTAGGVYYQTFMLAPAKFRRVAAYICGWAYVVGNITITLAVQFGTTLFFVACVNVFKTEDGEDIWNASSYQVFLTFLAITLLCNAISAFGNRWLHLLDTFAIFWTFAALIAILVTILTVAKGGRRSASFALGGFEVTSGWPAGWSFCVGLLHAAYATSSTGMVISMCEEVERPATQVPKAMVITIIINTFGGLLFLVPLMFVLPDLAELIALPSGQPVPTIIKSAVGSSGGAIGLLLPLMVLAILCGVACTTAASRCTWAFARDGAIPGSKWWKQVHPTLDLPLNAMMLSMVIQIVLGVIYFGSYTAFMAFSGVGVISLTVSYATPIAVSMLEGRAHVKGAKFPLGKLGWVCNGIAIGWSILAVPLFCMPAYLPVTAATVNYAPVVFVGFTVISFAWYAAWGRKNYLGPPTEGLNEEQSQPKNFVDAPKKD</sequence>
<protein>
    <submittedName>
        <fullName evidence="8">Amino acid/polyamine transporter I</fullName>
    </submittedName>
</protein>
<dbReference type="InterPro" id="IPR002293">
    <property type="entry name" value="AA/rel_permease1"/>
</dbReference>
<feature type="transmembrane region" description="Helical" evidence="7">
    <location>
        <begin position="166"/>
        <end position="185"/>
    </location>
</feature>
<evidence type="ECO:0000313" key="9">
    <source>
        <dbReference type="Proteomes" id="UP001303889"/>
    </source>
</evidence>
<feature type="transmembrane region" description="Helical" evidence="7">
    <location>
        <begin position="446"/>
        <end position="469"/>
    </location>
</feature>
<evidence type="ECO:0000256" key="7">
    <source>
        <dbReference type="SAM" id="Phobius"/>
    </source>
</evidence>
<reference evidence="8" key="2">
    <citation type="submission" date="2023-05" db="EMBL/GenBank/DDBJ databases">
        <authorList>
            <consortium name="Lawrence Berkeley National Laboratory"/>
            <person name="Steindorff A."/>
            <person name="Hensen N."/>
            <person name="Bonometti L."/>
            <person name="Westerberg I."/>
            <person name="Brannstrom I.O."/>
            <person name="Guillou S."/>
            <person name="Cros-Aarteil S."/>
            <person name="Calhoun S."/>
            <person name="Haridas S."/>
            <person name="Kuo A."/>
            <person name="Mondo S."/>
            <person name="Pangilinan J."/>
            <person name="Riley R."/>
            <person name="Labutti K."/>
            <person name="Andreopoulos B."/>
            <person name="Lipzen A."/>
            <person name="Chen C."/>
            <person name="Yanf M."/>
            <person name="Daum C."/>
            <person name="Ng V."/>
            <person name="Clum A."/>
            <person name="Ohm R."/>
            <person name="Martin F."/>
            <person name="Silar P."/>
            <person name="Natvig D."/>
            <person name="Lalanne C."/>
            <person name="Gautier V."/>
            <person name="Ament-Velasquez S.L."/>
            <person name="Kruys A."/>
            <person name="Hutchinson M.I."/>
            <person name="Powell A.J."/>
            <person name="Barry K."/>
            <person name="Miller A.N."/>
            <person name="Grigoriev I.V."/>
            <person name="Debuchy R."/>
            <person name="Gladieux P."/>
            <person name="Thoren M.H."/>
            <person name="Johannesson H."/>
        </authorList>
    </citation>
    <scope>NUCLEOTIDE SEQUENCE</scope>
    <source>
        <strain evidence="8">CBS 103.79</strain>
    </source>
</reference>
<dbReference type="Proteomes" id="UP001303889">
    <property type="component" value="Unassembled WGS sequence"/>
</dbReference>
<keyword evidence="3 7" id="KW-0812">Transmembrane</keyword>
<gene>
    <name evidence="8" type="ORF">C8A05DRAFT_30802</name>
</gene>
<keyword evidence="2" id="KW-0813">Transport</keyword>
<evidence type="ECO:0000256" key="1">
    <source>
        <dbReference type="ARBA" id="ARBA00004141"/>
    </source>
</evidence>
<feature type="transmembrane region" description="Helical" evidence="7">
    <location>
        <begin position="117"/>
        <end position="146"/>
    </location>
</feature>
<comment type="subcellular location">
    <subcellularLocation>
        <location evidence="1">Membrane</location>
        <topology evidence="1">Multi-pass membrane protein</topology>
    </subcellularLocation>
</comment>
<reference evidence="8" key="1">
    <citation type="journal article" date="2023" name="Mol. Phylogenet. Evol.">
        <title>Genome-scale phylogeny and comparative genomics of the fungal order Sordariales.</title>
        <authorList>
            <person name="Hensen N."/>
            <person name="Bonometti L."/>
            <person name="Westerberg I."/>
            <person name="Brannstrom I.O."/>
            <person name="Guillou S."/>
            <person name="Cros-Aarteil S."/>
            <person name="Calhoun S."/>
            <person name="Haridas S."/>
            <person name="Kuo A."/>
            <person name="Mondo S."/>
            <person name="Pangilinan J."/>
            <person name="Riley R."/>
            <person name="LaButti K."/>
            <person name="Andreopoulos B."/>
            <person name="Lipzen A."/>
            <person name="Chen C."/>
            <person name="Yan M."/>
            <person name="Daum C."/>
            <person name="Ng V."/>
            <person name="Clum A."/>
            <person name="Steindorff A."/>
            <person name="Ohm R.A."/>
            <person name="Martin F."/>
            <person name="Silar P."/>
            <person name="Natvig D.O."/>
            <person name="Lalanne C."/>
            <person name="Gautier V."/>
            <person name="Ament-Velasquez S.L."/>
            <person name="Kruys A."/>
            <person name="Hutchinson M.I."/>
            <person name="Powell A.J."/>
            <person name="Barry K."/>
            <person name="Miller A.N."/>
            <person name="Grigoriev I.V."/>
            <person name="Debuchy R."/>
            <person name="Gladieux P."/>
            <person name="Hiltunen Thoren M."/>
            <person name="Johannesson H."/>
        </authorList>
    </citation>
    <scope>NUCLEOTIDE SEQUENCE</scope>
    <source>
        <strain evidence="8">CBS 103.79</strain>
    </source>
</reference>
<feature type="transmembrane region" description="Helical" evidence="7">
    <location>
        <begin position="73"/>
        <end position="96"/>
    </location>
</feature>
<dbReference type="PIRSF" id="PIRSF006060">
    <property type="entry name" value="AA_transporter"/>
    <property type="match status" value="1"/>
</dbReference>
<feature type="transmembrane region" description="Helical" evidence="7">
    <location>
        <begin position="331"/>
        <end position="357"/>
    </location>
</feature>
<dbReference type="PANTHER" id="PTHR45649:SF23">
    <property type="entry name" value="TRANSPORTER, PUTATIVE (EUROFUNG)-RELATED"/>
    <property type="match status" value="1"/>
</dbReference>
<keyword evidence="9" id="KW-1185">Reference proteome</keyword>
<feature type="region of interest" description="Disordered" evidence="6">
    <location>
        <begin position="507"/>
        <end position="527"/>
    </location>
</feature>
<feature type="transmembrane region" description="Helical" evidence="7">
    <location>
        <begin position="236"/>
        <end position="255"/>
    </location>
</feature>
<dbReference type="AlphaFoldDB" id="A0AAN6MRZ1"/>
<dbReference type="GO" id="GO:0006865">
    <property type="term" value="P:amino acid transport"/>
    <property type="evidence" value="ECO:0007669"/>
    <property type="project" value="InterPro"/>
</dbReference>
<organism evidence="8 9">
    <name type="scientific">Staphylotrichum tortipilum</name>
    <dbReference type="NCBI Taxonomy" id="2831512"/>
    <lineage>
        <taxon>Eukaryota</taxon>
        <taxon>Fungi</taxon>
        <taxon>Dikarya</taxon>
        <taxon>Ascomycota</taxon>
        <taxon>Pezizomycotina</taxon>
        <taxon>Sordariomycetes</taxon>
        <taxon>Sordariomycetidae</taxon>
        <taxon>Sordariales</taxon>
        <taxon>Chaetomiaceae</taxon>
        <taxon>Staphylotrichum</taxon>
    </lineage>
</organism>
<evidence type="ECO:0000256" key="4">
    <source>
        <dbReference type="ARBA" id="ARBA00022989"/>
    </source>
</evidence>
<dbReference type="PANTHER" id="PTHR45649">
    <property type="entry name" value="AMINO-ACID PERMEASE BAT1"/>
    <property type="match status" value="1"/>
</dbReference>
<evidence type="ECO:0000256" key="3">
    <source>
        <dbReference type="ARBA" id="ARBA00022692"/>
    </source>
</evidence>
<dbReference type="GO" id="GO:0016020">
    <property type="term" value="C:membrane"/>
    <property type="evidence" value="ECO:0007669"/>
    <property type="project" value="UniProtKB-SubCell"/>
</dbReference>
<dbReference type="EMBL" id="MU855360">
    <property type="protein sequence ID" value="KAK3905399.1"/>
    <property type="molecule type" value="Genomic_DNA"/>
</dbReference>
<evidence type="ECO:0000256" key="2">
    <source>
        <dbReference type="ARBA" id="ARBA00022448"/>
    </source>
</evidence>
<feature type="transmembrane region" description="Helical" evidence="7">
    <location>
        <begin position="378"/>
        <end position="398"/>
    </location>
</feature>
<evidence type="ECO:0000313" key="8">
    <source>
        <dbReference type="EMBL" id="KAK3905399.1"/>
    </source>
</evidence>
<dbReference type="PROSITE" id="PS00218">
    <property type="entry name" value="AMINO_ACID_PERMEASE_1"/>
    <property type="match status" value="1"/>
</dbReference>
<proteinExistence type="predicted"/>
<feature type="transmembrane region" description="Helical" evidence="7">
    <location>
        <begin position="197"/>
        <end position="216"/>
    </location>
</feature>
<feature type="transmembrane region" description="Helical" evidence="7">
    <location>
        <begin position="39"/>
        <end position="61"/>
    </location>
</feature>
<evidence type="ECO:0000256" key="5">
    <source>
        <dbReference type="ARBA" id="ARBA00023136"/>
    </source>
</evidence>
<dbReference type="Pfam" id="PF13520">
    <property type="entry name" value="AA_permease_2"/>
    <property type="match status" value="1"/>
</dbReference>
<comment type="caution">
    <text evidence="8">The sequence shown here is derived from an EMBL/GenBank/DDBJ whole genome shotgun (WGS) entry which is preliminary data.</text>
</comment>
<keyword evidence="4 7" id="KW-1133">Transmembrane helix</keyword>
<feature type="transmembrane region" description="Helical" evidence="7">
    <location>
        <begin position="276"/>
        <end position="299"/>
    </location>
</feature>
<evidence type="ECO:0000256" key="6">
    <source>
        <dbReference type="SAM" id="MobiDB-lite"/>
    </source>
</evidence>
<name>A0AAN6MRZ1_9PEZI</name>
<dbReference type="GO" id="GO:0022857">
    <property type="term" value="F:transmembrane transporter activity"/>
    <property type="evidence" value="ECO:0007669"/>
    <property type="project" value="InterPro"/>
</dbReference>
<feature type="transmembrane region" description="Helical" evidence="7">
    <location>
        <begin position="475"/>
        <end position="496"/>
    </location>
</feature>